<evidence type="ECO:0000256" key="2">
    <source>
        <dbReference type="ARBA" id="ARBA00004141"/>
    </source>
</evidence>
<keyword evidence="14" id="KW-1185">Reference proteome</keyword>
<evidence type="ECO:0000256" key="7">
    <source>
        <dbReference type="ARBA" id="ARBA00022786"/>
    </source>
</evidence>
<evidence type="ECO:0000256" key="5">
    <source>
        <dbReference type="ARBA" id="ARBA00022679"/>
    </source>
</evidence>
<feature type="transmembrane region" description="Helical" evidence="11">
    <location>
        <begin position="379"/>
        <end position="399"/>
    </location>
</feature>
<proteinExistence type="predicted"/>
<evidence type="ECO:0000256" key="8">
    <source>
        <dbReference type="ARBA" id="ARBA00022989"/>
    </source>
</evidence>
<comment type="pathway">
    <text evidence="3">Protein modification; protein ubiquitination.</text>
</comment>
<dbReference type="PANTHER" id="PTHR13145:SF0">
    <property type="entry name" value="E3 UBIQUITIN-PROTEIN LIGASE MARCHF6"/>
    <property type="match status" value="1"/>
</dbReference>
<feature type="transmembrane region" description="Helical" evidence="11">
    <location>
        <begin position="205"/>
        <end position="225"/>
    </location>
</feature>
<feature type="transmembrane region" description="Helical" evidence="11">
    <location>
        <begin position="678"/>
        <end position="700"/>
    </location>
</feature>
<dbReference type="InterPro" id="IPR056521">
    <property type="entry name" value="MARCHF6-like_C"/>
</dbReference>
<protein>
    <recommendedName>
        <fullName evidence="4">RING-type E3 ubiquitin transferase</fullName>
        <ecNumber evidence="4">2.3.2.27</ecNumber>
    </recommendedName>
</protein>
<organism evidence="13 14">
    <name type="scientific">Rhizopus oryzae</name>
    <name type="common">Mucormycosis agent</name>
    <name type="synonym">Rhizopus arrhizus var. delemar</name>
    <dbReference type="NCBI Taxonomy" id="64495"/>
    <lineage>
        <taxon>Eukaryota</taxon>
        <taxon>Fungi</taxon>
        <taxon>Fungi incertae sedis</taxon>
        <taxon>Mucoromycota</taxon>
        <taxon>Mucoromycotina</taxon>
        <taxon>Mucoromycetes</taxon>
        <taxon>Mucorales</taxon>
        <taxon>Mucorineae</taxon>
        <taxon>Rhizopodaceae</taxon>
        <taxon>Rhizopus</taxon>
    </lineage>
</organism>
<dbReference type="GO" id="GO:0005789">
    <property type="term" value="C:endoplasmic reticulum membrane"/>
    <property type="evidence" value="ECO:0007669"/>
    <property type="project" value="TreeGrafter"/>
</dbReference>
<feature type="domain" description="E3 ubiquitin-protein ligase MARCHF6-like C-terminal" evidence="12">
    <location>
        <begin position="650"/>
        <end position="749"/>
    </location>
</feature>
<keyword evidence="6 11" id="KW-0812">Transmembrane</keyword>
<evidence type="ECO:0000313" key="13">
    <source>
        <dbReference type="EMBL" id="KAG1303998.1"/>
    </source>
</evidence>
<comment type="subcellular location">
    <subcellularLocation>
        <location evidence="2">Membrane</location>
        <topology evidence="2">Multi-pass membrane protein</topology>
    </subcellularLocation>
</comment>
<feature type="transmembrane region" description="Helical" evidence="11">
    <location>
        <begin position="598"/>
        <end position="621"/>
    </location>
</feature>
<dbReference type="EC" id="2.3.2.27" evidence="4"/>
<dbReference type="EMBL" id="JAANQT010001775">
    <property type="protein sequence ID" value="KAG1303998.1"/>
    <property type="molecule type" value="Genomic_DNA"/>
</dbReference>
<evidence type="ECO:0000256" key="9">
    <source>
        <dbReference type="ARBA" id="ARBA00023136"/>
    </source>
</evidence>
<feature type="region of interest" description="Disordered" evidence="10">
    <location>
        <begin position="65"/>
        <end position="84"/>
    </location>
</feature>
<gene>
    <name evidence="13" type="ORF">G6F64_009586</name>
</gene>
<reference evidence="13" key="1">
    <citation type="journal article" date="2020" name="Microb. Genom.">
        <title>Genetic diversity of clinical and environmental Mucorales isolates obtained from an investigation of mucormycosis cases among solid organ transplant recipients.</title>
        <authorList>
            <person name="Nguyen M.H."/>
            <person name="Kaul D."/>
            <person name="Muto C."/>
            <person name="Cheng S.J."/>
            <person name="Richter R.A."/>
            <person name="Bruno V.M."/>
            <person name="Liu G."/>
            <person name="Beyhan S."/>
            <person name="Sundermann A.J."/>
            <person name="Mounaud S."/>
            <person name="Pasculle A.W."/>
            <person name="Nierman W.C."/>
            <person name="Driscoll E."/>
            <person name="Cumbie R."/>
            <person name="Clancy C.J."/>
            <person name="Dupont C.L."/>
        </authorList>
    </citation>
    <scope>NUCLEOTIDE SEQUENCE</scope>
    <source>
        <strain evidence="13">GL11</strain>
    </source>
</reference>
<evidence type="ECO:0000313" key="14">
    <source>
        <dbReference type="Proteomes" id="UP000716291"/>
    </source>
</evidence>
<feature type="transmembrane region" description="Helical" evidence="11">
    <location>
        <begin position="721"/>
        <end position="748"/>
    </location>
</feature>
<feature type="transmembrane region" description="Helical" evidence="11">
    <location>
        <begin position="291"/>
        <end position="311"/>
    </location>
</feature>
<evidence type="ECO:0000256" key="6">
    <source>
        <dbReference type="ARBA" id="ARBA00022692"/>
    </source>
</evidence>
<evidence type="ECO:0000259" key="12">
    <source>
        <dbReference type="Pfam" id="PF23113"/>
    </source>
</evidence>
<feature type="compositionally biased region" description="Basic and acidic residues" evidence="10">
    <location>
        <begin position="143"/>
        <end position="158"/>
    </location>
</feature>
<dbReference type="OrthoDB" id="264354at2759"/>
<feature type="transmembrane region" description="Helical" evidence="11">
    <location>
        <begin position="641"/>
        <end position="658"/>
    </location>
</feature>
<feature type="transmembrane region" description="Helical" evidence="11">
    <location>
        <begin position="441"/>
        <end position="460"/>
    </location>
</feature>
<feature type="transmembrane region" description="Helical" evidence="11">
    <location>
        <begin position="331"/>
        <end position="358"/>
    </location>
</feature>
<accession>A0A9P7BNI5</accession>
<evidence type="ECO:0000256" key="1">
    <source>
        <dbReference type="ARBA" id="ARBA00000900"/>
    </source>
</evidence>
<keyword evidence="5" id="KW-0808">Transferase</keyword>
<dbReference type="AlphaFoldDB" id="A0A9P7BNI5"/>
<keyword evidence="8 11" id="KW-1133">Transmembrane helix</keyword>
<comment type="catalytic activity">
    <reaction evidence="1">
        <text>S-ubiquitinyl-[E2 ubiquitin-conjugating enzyme]-L-cysteine + [acceptor protein]-L-lysine = [E2 ubiquitin-conjugating enzyme]-L-cysteine + N(6)-ubiquitinyl-[acceptor protein]-L-lysine.</text>
        <dbReference type="EC" id="2.3.2.27"/>
    </reaction>
</comment>
<sequence>MTIAVITFAVAVYLFKEWIVKNTTTLENRDTELTHRRRPSRVNRSILQDQEQLRLRLEQLSRELESRNTNSNIQQRRRSSFDMPNVSDDLFTVMSAPTGAQSPFAAWRDYQQQATGSSLSQTRTWRAREFTTTTHIAEREDYFGEQVARHQEERREQIVNDDEEENGNEDDDEEDQTFDLRENRDKILEAVGLHGSPFNLIKNPILMSLMINLCLGITIWIPYIIGKAVASVFPLNTLKNVAYQFTDIVYQTPLVRTISSHPFLSNYLSYDMYHLCSLLYQYVSEHEKIRIALYVSTGYLILISIGFWYLHHNRTLVGRTVLRQQTVFFKVLLFILLELVLFPIVCGFFLDLSTLPFFKECSLMDRVEFVQHNPYSSIFLHWFVGTGFIYKFSVFISHVREVVRPGVLWFIRDPSDPQFHPVQEMVEQPILSLFKRFMSNAATYFMLIMVGMGLVSLLICRYTSIPPIVWTFSTPLSTLPFDLLAIQFILPRVMEYIVPGEFSKKAVMTWWHIVARPLRLSSFMFGEIGPETPTNGYLAQVPAYDHVPYVRHRSMVVPVDPQSLIPLDETDRLLGHPAGSGVGQTMIVYIPSFFKLRVAVFLLLVWITGSILVCSMSFVPLLLGRHIFVQLLNIQGTVHDVYSFAVGACCMLDLYVFIPIKLSGIQVDAIDLYIFQDWAIGVASMTLVSGLVSIFSHNTFRSAWIDMEWHDIDLFKASKKVFIPIIALLVYVNAIPSLLIFGIIYVFAIDDPWSA</sequence>
<dbReference type="Proteomes" id="UP000716291">
    <property type="component" value="Unassembled WGS sequence"/>
</dbReference>
<comment type="caution">
    <text evidence="13">The sequence shown here is derived from an EMBL/GenBank/DDBJ whole genome shotgun (WGS) entry which is preliminary data.</text>
</comment>
<name>A0A9P7BNI5_RHIOR</name>
<evidence type="ECO:0000256" key="10">
    <source>
        <dbReference type="SAM" id="MobiDB-lite"/>
    </source>
</evidence>
<dbReference type="GO" id="GO:0061630">
    <property type="term" value="F:ubiquitin protein ligase activity"/>
    <property type="evidence" value="ECO:0007669"/>
    <property type="project" value="UniProtKB-EC"/>
</dbReference>
<feature type="region of interest" description="Disordered" evidence="10">
    <location>
        <begin position="143"/>
        <end position="178"/>
    </location>
</feature>
<dbReference type="Pfam" id="PF23113">
    <property type="entry name" value="MARCHF6_C"/>
    <property type="match status" value="1"/>
</dbReference>
<keyword evidence="9 11" id="KW-0472">Membrane</keyword>
<dbReference type="GO" id="GO:0036503">
    <property type="term" value="P:ERAD pathway"/>
    <property type="evidence" value="ECO:0007669"/>
    <property type="project" value="TreeGrafter"/>
</dbReference>
<keyword evidence="7" id="KW-0833">Ubl conjugation pathway</keyword>
<feature type="compositionally biased region" description="Acidic residues" evidence="10">
    <location>
        <begin position="159"/>
        <end position="177"/>
    </location>
</feature>
<evidence type="ECO:0000256" key="4">
    <source>
        <dbReference type="ARBA" id="ARBA00012483"/>
    </source>
</evidence>
<evidence type="ECO:0000256" key="11">
    <source>
        <dbReference type="SAM" id="Phobius"/>
    </source>
</evidence>
<dbReference type="PANTHER" id="PTHR13145">
    <property type="entry name" value="SSM4 PROTEIN"/>
    <property type="match status" value="1"/>
</dbReference>
<evidence type="ECO:0000256" key="3">
    <source>
        <dbReference type="ARBA" id="ARBA00004906"/>
    </source>
</evidence>